<dbReference type="Proteomes" id="UP001195483">
    <property type="component" value="Unassembled WGS sequence"/>
</dbReference>
<accession>A0AAE0SHC8</accession>
<evidence type="ECO:0008006" key="3">
    <source>
        <dbReference type="Google" id="ProtNLM"/>
    </source>
</evidence>
<keyword evidence="2" id="KW-1185">Reference proteome</keyword>
<sequence>MSLSFRFASTKEKDADKAVARLFYASSIPFAIADSTYFKDAITAVPCTVHCLDLLLEDMRKLPCIDSVITDSKDTVKFITTHQDSQACFRTQSELDLLNPSETVATHFDYAATFEYR</sequence>
<evidence type="ECO:0000313" key="2">
    <source>
        <dbReference type="Proteomes" id="UP001195483"/>
    </source>
</evidence>
<reference evidence="1" key="2">
    <citation type="journal article" date="2021" name="Genome Biol. Evol.">
        <title>Developing a high-quality reference genome for a parasitic bivalve with doubly uniparental inheritance (Bivalvia: Unionida).</title>
        <authorList>
            <person name="Smith C.H."/>
        </authorList>
    </citation>
    <scope>NUCLEOTIDE SEQUENCE</scope>
    <source>
        <strain evidence="1">CHS0354</strain>
        <tissue evidence="1">Mantle</tissue>
    </source>
</reference>
<gene>
    <name evidence="1" type="ORF">CHS0354_019491</name>
</gene>
<proteinExistence type="predicted"/>
<evidence type="ECO:0000313" key="1">
    <source>
        <dbReference type="EMBL" id="KAK3591723.1"/>
    </source>
</evidence>
<organism evidence="1 2">
    <name type="scientific">Potamilus streckersoni</name>
    <dbReference type="NCBI Taxonomy" id="2493646"/>
    <lineage>
        <taxon>Eukaryota</taxon>
        <taxon>Metazoa</taxon>
        <taxon>Spiralia</taxon>
        <taxon>Lophotrochozoa</taxon>
        <taxon>Mollusca</taxon>
        <taxon>Bivalvia</taxon>
        <taxon>Autobranchia</taxon>
        <taxon>Heteroconchia</taxon>
        <taxon>Palaeoheterodonta</taxon>
        <taxon>Unionida</taxon>
        <taxon>Unionoidea</taxon>
        <taxon>Unionidae</taxon>
        <taxon>Ambleminae</taxon>
        <taxon>Lampsilini</taxon>
        <taxon>Potamilus</taxon>
    </lineage>
</organism>
<reference evidence="1" key="3">
    <citation type="submission" date="2023-05" db="EMBL/GenBank/DDBJ databases">
        <authorList>
            <person name="Smith C.H."/>
        </authorList>
    </citation>
    <scope>NUCLEOTIDE SEQUENCE</scope>
    <source>
        <strain evidence="1">CHS0354</strain>
        <tissue evidence="1">Mantle</tissue>
    </source>
</reference>
<dbReference type="EMBL" id="JAEAOA010001196">
    <property type="protein sequence ID" value="KAK3591723.1"/>
    <property type="molecule type" value="Genomic_DNA"/>
</dbReference>
<dbReference type="AlphaFoldDB" id="A0AAE0SHC8"/>
<protein>
    <recommendedName>
        <fullName evidence="3">DUF659 domain-containing protein</fullName>
    </recommendedName>
</protein>
<name>A0AAE0SHC8_9BIVA</name>
<comment type="caution">
    <text evidence="1">The sequence shown here is derived from an EMBL/GenBank/DDBJ whole genome shotgun (WGS) entry which is preliminary data.</text>
</comment>
<reference evidence="1" key="1">
    <citation type="journal article" date="2021" name="Genome Biol. Evol.">
        <title>A High-Quality Reference Genome for a Parasitic Bivalve with Doubly Uniparental Inheritance (Bivalvia: Unionida).</title>
        <authorList>
            <person name="Smith C.H."/>
        </authorList>
    </citation>
    <scope>NUCLEOTIDE SEQUENCE</scope>
    <source>
        <strain evidence="1">CHS0354</strain>
    </source>
</reference>